<dbReference type="GO" id="GO:0009982">
    <property type="term" value="F:pseudouridine synthase activity"/>
    <property type="evidence" value="ECO:0007669"/>
    <property type="project" value="InterPro"/>
</dbReference>
<gene>
    <name evidence="2" type="ORF">K8I29_14285</name>
</gene>
<reference evidence="2" key="2">
    <citation type="submission" date="2021-08" db="EMBL/GenBank/DDBJ databases">
        <authorList>
            <person name="Dalcin Martins P."/>
        </authorList>
    </citation>
    <scope>NUCLEOTIDE SEQUENCE</scope>
    <source>
        <strain evidence="2">MAG_39</strain>
    </source>
</reference>
<evidence type="ECO:0000313" key="3">
    <source>
        <dbReference type="Proteomes" id="UP000705867"/>
    </source>
</evidence>
<reference evidence="2" key="1">
    <citation type="journal article" date="2021" name="bioRxiv">
        <title>Unraveling nitrogen, sulfur and carbon metabolic pathways and microbial community transcriptional responses to substrate deprivation and toxicity stresses in a bioreactor mimicking anoxic brackish coastal sediment conditions.</title>
        <authorList>
            <person name="Martins P.D."/>
            <person name="Echeveste M.J."/>
            <person name="Arshad A."/>
            <person name="Kurth J."/>
            <person name="Ouboter H."/>
            <person name="Jetten M.S.M."/>
            <person name="Welte C.U."/>
        </authorList>
    </citation>
    <scope>NUCLEOTIDE SEQUENCE</scope>
    <source>
        <strain evidence="2">MAG_39</strain>
    </source>
</reference>
<organism evidence="2 3">
    <name type="scientific">Candidatus Nitrobium versatile</name>
    <dbReference type="NCBI Taxonomy" id="2884831"/>
    <lineage>
        <taxon>Bacteria</taxon>
        <taxon>Pseudomonadati</taxon>
        <taxon>Nitrospirota</taxon>
        <taxon>Nitrospiria</taxon>
        <taxon>Nitrospirales</taxon>
        <taxon>Nitrospiraceae</taxon>
        <taxon>Candidatus Nitrobium</taxon>
    </lineage>
</organism>
<dbReference type="AlphaFoldDB" id="A0A953J6K5"/>
<dbReference type="Proteomes" id="UP000705867">
    <property type="component" value="Unassembled WGS sequence"/>
</dbReference>
<sequence length="286" mass="31982">MRQQGSKQFIIKETVAPGISGTVCDFLAARSGLSKSKVKDAMNKGAVWVRKRKGGPKRLRRATAPLTAGDLLEFHYDEKLLSRVPPEAKCLNDQGQYSVWYKPAGLMAQGTPYGDHCSLLRQAELHLSPPREVFLVHRLDREASGLMLLAHSGEAAARLSELFRLNRIMKKYRVEVRGYIGERGRRGVIDQPLDGKPSLTEYEVEASDPESATSIALVIIRTGRLHQIRRHFDMIGHPVMGDPKYGTGNKNTKGMQLVAFSLSFRCPFRDREVEFTLPPGLSEWPG</sequence>
<evidence type="ECO:0000313" key="2">
    <source>
        <dbReference type="EMBL" id="MBZ0157363.1"/>
    </source>
</evidence>
<dbReference type="InterPro" id="IPR050188">
    <property type="entry name" value="RluA_PseudoU_synthase"/>
</dbReference>
<dbReference type="EMBL" id="JAIOIV010000112">
    <property type="protein sequence ID" value="MBZ0157363.1"/>
    <property type="molecule type" value="Genomic_DNA"/>
</dbReference>
<accession>A0A953J6K5</accession>
<feature type="domain" description="Pseudouridine synthase RsuA/RluA-like" evidence="1">
    <location>
        <begin position="96"/>
        <end position="232"/>
    </location>
</feature>
<dbReference type="InterPro" id="IPR006145">
    <property type="entry name" value="PsdUridine_synth_RsuA/RluA"/>
</dbReference>
<dbReference type="Pfam" id="PF00849">
    <property type="entry name" value="PseudoU_synth_2"/>
    <property type="match status" value="1"/>
</dbReference>
<dbReference type="SUPFAM" id="SSF55120">
    <property type="entry name" value="Pseudouridine synthase"/>
    <property type="match status" value="1"/>
</dbReference>
<proteinExistence type="predicted"/>
<dbReference type="CDD" id="cd02869">
    <property type="entry name" value="PseudoU_synth_RluA_like"/>
    <property type="match status" value="1"/>
</dbReference>
<dbReference type="InterPro" id="IPR020103">
    <property type="entry name" value="PsdUridine_synth_cat_dom_sf"/>
</dbReference>
<name>A0A953J6K5_9BACT</name>
<comment type="caution">
    <text evidence="2">The sequence shown here is derived from an EMBL/GenBank/DDBJ whole genome shotgun (WGS) entry which is preliminary data.</text>
</comment>
<protein>
    <submittedName>
        <fullName evidence="2">RluA family pseudouridine synthase</fullName>
    </submittedName>
</protein>
<dbReference type="PANTHER" id="PTHR21600">
    <property type="entry name" value="MITOCHONDRIAL RNA PSEUDOURIDINE SYNTHASE"/>
    <property type="match status" value="1"/>
</dbReference>
<dbReference type="GO" id="GO:0003723">
    <property type="term" value="F:RNA binding"/>
    <property type="evidence" value="ECO:0007669"/>
    <property type="project" value="InterPro"/>
</dbReference>
<dbReference type="GO" id="GO:0140098">
    <property type="term" value="F:catalytic activity, acting on RNA"/>
    <property type="evidence" value="ECO:0007669"/>
    <property type="project" value="UniProtKB-ARBA"/>
</dbReference>
<dbReference type="GO" id="GO:0001522">
    <property type="term" value="P:pseudouridine synthesis"/>
    <property type="evidence" value="ECO:0007669"/>
    <property type="project" value="InterPro"/>
</dbReference>
<evidence type="ECO:0000259" key="1">
    <source>
        <dbReference type="Pfam" id="PF00849"/>
    </source>
</evidence>
<dbReference type="GO" id="GO:0006396">
    <property type="term" value="P:RNA processing"/>
    <property type="evidence" value="ECO:0007669"/>
    <property type="project" value="UniProtKB-ARBA"/>
</dbReference>
<dbReference type="Gene3D" id="3.30.2350.10">
    <property type="entry name" value="Pseudouridine synthase"/>
    <property type="match status" value="1"/>
</dbReference>